<feature type="transmembrane region" description="Helical" evidence="1">
    <location>
        <begin position="27"/>
        <end position="43"/>
    </location>
</feature>
<dbReference type="EMBL" id="BMMS01000007">
    <property type="protein sequence ID" value="GGO85380.1"/>
    <property type="molecule type" value="Genomic_DNA"/>
</dbReference>
<evidence type="ECO:0008006" key="4">
    <source>
        <dbReference type="Google" id="ProtNLM"/>
    </source>
</evidence>
<sequence length="62" mass="6492">MAVLLLALIALGTLLGAAAYATTPVHIAAAVFIGGWLLIFGIRERAARSKRHQGSTAPREAH</sequence>
<reference evidence="2" key="2">
    <citation type="submission" date="2020-09" db="EMBL/GenBank/DDBJ databases">
        <authorList>
            <person name="Sun Q."/>
            <person name="Zhou Y."/>
        </authorList>
    </citation>
    <scope>NUCLEOTIDE SEQUENCE</scope>
    <source>
        <strain evidence="2">CGMCC 4.7201</strain>
    </source>
</reference>
<evidence type="ECO:0000313" key="3">
    <source>
        <dbReference type="Proteomes" id="UP000641932"/>
    </source>
</evidence>
<keyword evidence="1" id="KW-1133">Transmembrane helix</keyword>
<evidence type="ECO:0000313" key="2">
    <source>
        <dbReference type="EMBL" id="GGO85380.1"/>
    </source>
</evidence>
<dbReference type="AlphaFoldDB" id="A0A917ZM97"/>
<name>A0A917ZM97_9ACTN</name>
<keyword evidence="1" id="KW-0812">Transmembrane</keyword>
<accession>A0A917ZM97</accession>
<dbReference type="RefSeq" id="WP_189131122.1">
    <property type="nucleotide sequence ID" value="NZ_BMMS01000007.1"/>
</dbReference>
<comment type="caution">
    <text evidence="2">The sequence shown here is derived from an EMBL/GenBank/DDBJ whole genome shotgun (WGS) entry which is preliminary data.</text>
</comment>
<proteinExistence type="predicted"/>
<dbReference type="Proteomes" id="UP000641932">
    <property type="component" value="Unassembled WGS sequence"/>
</dbReference>
<reference evidence="2" key="1">
    <citation type="journal article" date="2014" name="Int. J. Syst. Evol. Microbiol.">
        <title>Complete genome sequence of Corynebacterium casei LMG S-19264T (=DSM 44701T), isolated from a smear-ripened cheese.</title>
        <authorList>
            <consortium name="US DOE Joint Genome Institute (JGI-PGF)"/>
            <person name="Walter F."/>
            <person name="Albersmeier A."/>
            <person name="Kalinowski J."/>
            <person name="Ruckert C."/>
        </authorList>
    </citation>
    <scope>NUCLEOTIDE SEQUENCE</scope>
    <source>
        <strain evidence="2">CGMCC 4.7201</strain>
    </source>
</reference>
<keyword evidence="3" id="KW-1185">Reference proteome</keyword>
<gene>
    <name evidence="2" type="ORF">GCM10012280_19020</name>
</gene>
<organism evidence="2 3">
    <name type="scientific">Wenjunlia tyrosinilytica</name>
    <dbReference type="NCBI Taxonomy" id="1544741"/>
    <lineage>
        <taxon>Bacteria</taxon>
        <taxon>Bacillati</taxon>
        <taxon>Actinomycetota</taxon>
        <taxon>Actinomycetes</taxon>
        <taxon>Kitasatosporales</taxon>
        <taxon>Streptomycetaceae</taxon>
        <taxon>Wenjunlia</taxon>
    </lineage>
</organism>
<protein>
    <recommendedName>
        <fullName evidence="4">Small hydrophobic membrane protein</fullName>
    </recommendedName>
</protein>
<evidence type="ECO:0000256" key="1">
    <source>
        <dbReference type="SAM" id="Phobius"/>
    </source>
</evidence>
<keyword evidence="1" id="KW-0472">Membrane</keyword>